<dbReference type="EMBL" id="CP029480">
    <property type="protein sequence ID" value="AWV97902.1"/>
    <property type="molecule type" value="Genomic_DNA"/>
</dbReference>
<name>A0A2Z4G9J8_9BACT</name>
<dbReference type="RefSeq" id="WP_111371004.1">
    <property type="nucleotide sequence ID" value="NZ_CP029480.1"/>
</dbReference>
<dbReference type="Proteomes" id="UP000249873">
    <property type="component" value="Chromosome"/>
</dbReference>
<feature type="signal peptide" evidence="1">
    <location>
        <begin position="1"/>
        <end position="19"/>
    </location>
</feature>
<organism evidence="2 3">
    <name type="scientific">Arcticibacterium luteifluviistationis</name>
    <dbReference type="NCBI Taxonomy" id="1784714"/>
    <lineage>
        <taxon>Bacteria</taxon>
        <taxon>Pseudomonadati</taxon>
        <taxon>Bacteroidota</taxon>
        <taxon>Cytophagia</taxon>
        <taxon>Cytophagales</taxon>
        <taxon>Leadbetterellaceae</taxon>
        <taxon>Arcticibacterium</taxon>
    </lineage>
</organism>
<accession>A0A2Z4G9J8</accession>
<protein>
    <submittedName>
        <fullName evidence="2">Uncharacterized protein</fullName>
    </submittedName>
</protein>
<keyword evidence="1" id="KW-0732">Signal</keyword>
<sequence length="790" mass="91468">MIKKILLFLLISTLGFSQLKLKVPGTNVNITPSSTFTSIDNLTNEIKKANNSINTYTFFDIFYKEDIPHFFHLKKNLEISIGNGLCFQITRQSILQLVDKKLEITEFIKEPYNKPLKEKIVISKLKKDLYLRYGEKDYKLNSDYPEIKLILNNTFSYLLHVKINKHYSEKQGFINDIVSKDSDPNLEEITRQLFRLDSTISYNPKLTYKAGEIRKENYKNQFIAQYYNESYNKHYRGIRTDSLQGLNSLMDSLNKYLVRDYYGNITKDTVKDCGCKNLKFLRKNSFIFSDVKLLWESVSKNNRDWVRDWLWYTKGKPTLNPLGITESLKDSIPVLTRRINDNEKLIELIQNAVKSNSPLSSNISGDYKKTLKKISNDKLFLEYLNKLGNNELASDELLYKFELPKISLDTILFWYDHYDASKSFEFINSNSKPKKFREPFSIYAKDENIVAVHNIPHTMVVDLNATEEKVEVLSRIETEFTTPLAKEFISNTLIGRGLNYVKKAIEKSKAPPSSKCNDFYNPDSITSSVCNGDSLEALEGLITKYDNAVAILSWLNEQTVPTPQLKLIKDNTPAFRTEYLYPERKLKLDSDREISYNLITNAKKDSLVASKKYIKYNKVHFLPFAGLAYLPTQRVNVDYIEGKLVNTEEFNNAVDFYAGVKWYPWGINRSWDSKTSKFLRKTFDKKVKICKKRYINSIRGRGNLALERVSFSLGLGVNQEFLNNYFFGVGWDPVPGLNLQIGSNLYFQRTLDFKNGTQVHKGHNPRLIGPYYAITVDLGIANNLISIFKR</sequence>
<dbReference type="OrthoDB" id="681136at2"/>
<dbReference type="AlphaFoldDB" id="A0A2Z4G9J8"/>
<reference evidence="2 3" key="1">
    <citation type="submission" date="2018-05" db="EMBL/GenBank/DDBJ databases">
        <title>Complete genome sequence of Arcticibacterium luteifluviistationis SM1504T, a cytophagaceae bacterium isolated from Arctic surface seawater.</title>
        <authorList>
            <person name="Li Y."/>
            <person name="Qin Q.-L."/>
        </authorList>
    </citation>
    <scope>NUCLEOTIDE SEQUENCE [LARGE SCALE GENOMIC DNA]</scope>
    <source>
        <strain evidence="2 3">SM1504</strain>
    </source>
</reference>
<dbReference type="KEGG" id="als:DJ013_06865"/>
<feature type="chain" id="PRO_5016384525" evidence="1">
    <location>
        <begin position="20"/>
        <end position="790"/>
    </location>
</feature>
<evidence type="ECO:0000256" key="1">
    <source>
        <dbReference type="SAM" id="SignalP"/>
    </source>
</evidence>
<proteinExistence type="predicted"/>
<evidence type="ECO:0000313" key="2">
    <source>
        <dbReference type="EMBL" id="AWV97902.1"/>
    </source>
</evidence>
<keyword evidence="3" id="KW-1185">Reference proteome</keyword>
<gene>
    <name evidence="2" type="ORF">DJ013_06865</name>
</gene>
<evidence type="ECO:0000313" key="3">
    <source>
        <dbReference type="Proteomes" id="UP000249873"/>
    </source>
</evidence>